<reference evidence="1 2" key="1">
    <citation type="submission" date="2022-06" db="EMBL/GenBank/DDBJ databases">
        <authorList>
            <person name="Liu G."/>
        </authorList>
    </citation>
    <scope>NUCLEOTIDE SEQUENCE [LARGE SCALE GENOMIC DNA]</scope>
    <source>
        <strain evidence="1 2">E4</strain>
    </source>
</reference>
<keyword evidence="1" id="KW-0808">Transferase</keyword>
<dbReference type="SUPFAM" id="SSF53335">
    <property type="entry name" value="S-adenosyl-L-methionine-dependent methyltransferases"/>
    <property type="match status" value="1"/>
</dbReference>
<dbReference type="GO" id="GO:0008168">
    <property type="term" value="F:methyltransferase activity"/>
    <property type="evidence" value="ECO:0007669"/>
    <property type="project" value="UniProtKB-KW"/>
</dbReference>
<keyword evidence="1" id="KW-0489">Methyltransferase</keyword>
<accession>A0ABY4U6H9</accession>
<dbReference type="Proteomes" id="UP001056619">
    <property type="component" value="Chromosome"/>
</dbReference>
<name>A0ABY4U6H9_9SPHN</name>
<evidence type="ECO:0000313" key="1">
    <source>
        <dbReference type="EMBL" id="USA61707.1"/>
    </source>
</evidence>
<protein>
    <submittedName>
        <fullName evidence="1">Class I SAM-dependent methyltransferase</fullName>
    </submittedName>
</protein>
<dbReference type="EMBL" id="CP098494">
    <property type="protein sequence ID" value="USA61707.1"/>
    <property type="molecule type" value="Genomic_DNA"/>
</dbReference>
<dbReference type="InterPro" id="IPR029063">
    <property type="entry name" value="SAM-dependent_MTases_sf"/>
</dbReference>
<dbReference type="Pfam" id="PF13578">
    <property type="entry name" value="Methyltransf_24"/>
    <property type="match status" value="1"/>
</dbReference>
<keyword evidence="2" id="KW-1185">Reference proteome</keyword>
<dbReference type="GO" id="GO:0032259">
    <property type="term" value="P:methylation"/>
    <property type="evidence" value="ECO:0007669"/>
    <property type="project" value="UniProtKB-KW"/>
</dbReference>
<sequence>MTRLDQHPRLNRYVIDWASKIEGYGSADVFGVMLPILNSFQLAKSIEGHIGEIGVHHGRLFLAMDALRRDGERSIAVDVFGDQALNIDGSGAGNRAIFEQHVASVSHDPEGIMIFEGDSLSTQFHAWMRDNGLRFRIFSVDGGHTAQHAINDLKVAETYLAQGGAVLLDDFFNPAFPGVTEGLYRYLDNRPPLVPVCTVSSKLILSSISFAAPLREHIRSSLAKSGRRARPTNISGHDSLWLVPKT</sequence>
<dbReference type="RefSeq" id="WP_301642293.1">
    <property type="nucleotide sequence ID" value="NZ_CP098494.1"/>
</dbReference>
<gene>
    <name evidence="1" type="ORF">NCF85_01615</name>
</gene>
<dbReference type="Gene3D" id="3.40.50.150">
    <property type="entry name" value="Vaccinia Virus protein VP39"/>
    <property type="match status" value="1"/>
</dbReference>
<evidence type="ECO:0000313" key="2">
    <source>
        <dbReference type="Proteomes" id="UP001056619"/>
    </source>
</evidence>
<organism evidence="1 2">
    <name type="scientific">Qipengyuania citrea</name>
    <dbReference type="NCBI Taxonomy" id="225971"/>
    <lineage>
        <taxon>Bacteria</taxon>
        <taxon>Pseudomonadati</taxon>
        <taxon>Pseudomonadota</taxon>
        <taxon>Alphaproteobacteria</taxon>
        <taxon>Sphingomonadales</taxon>
        <taxon>Erythrobacteraceae</taxon>
        <taxon>Qipengyuania</taxon>
    </lineage>
</organism>
<proteinExistence type="predicted"/>